<evidence type="ECO:0000313" key="2">
    <source>
        <dbReference type="EMBL" id="SBV92707.1"/>
    </source>
</evidence>
<protein>
    <submittedName>
        <fullName evidence="2">Uncharacterized protein</fullName>
    </submittedName>
</protein>
<feature type="compositionally biased region" description="Basic residues" evidence="1">
    <location>
        <begin position="108"/>
        <end position="121"/>
    </location>
</feature>
<gene>
    <name evidence="2" type="ORF">KL86APRO_10289</name>
</gene>
<name>A0A212IZW8_9PROT</name>
<accession>A0A212IZW8</accession>
<feature type="region of interest" description="Disordered" evidence="1">
    <location>
        <begin position="71"/>
        <end position="148"/>
    </location>
</feature>
<organism evidence="2">
    <name type="scientific">uncultured Alphaproteobacteria bacterium</name>
    <dbReference type="NCBI Taxonomy" id="91750"/>
    <lineage>
        <taxon>Bacteria</taxon>
        <taxon>Pseudomonadati</taxon>
        <taxon>Pseudomonadota</taxon>
        <taxon>Alphaproteobacteria</taxon>
        <taxon>environmental samples</taxon>
    </lineage>
</organism>
<proteinExistence type="predicted"/>
<reference evidence="2" key="1">
    <citation type="submission" date="2016-04" db="EMBL/GenBank/DDBJ databases">
        <authorList>
            <person name="Evans L.H."/>
            <person name="Alamgir A."/>
            <person name="Owens N."/>
            <person name="Weber N.D."/>
            <person name="Virtaneva K."/>
            <person name="Barbian K."/>
            <person name="Babar A."/>
            <person name="Rosenke K."/>
        </authorList>
    </citation>
    <scope>NUCLEOTIDE SEQUENCE</scope>
    <source>
        <strain evidence="2">86</strain>
    </source>
</reference>
<dbReference type="EMBL" id="FLUO01000001">
    <property type="protein sequence ID" value="SBV92707.1"/>
    <property type="molecule type" value="Genomic_DNA"/>
</dbReference>
<dbReference type="AlphaFoldDB" id="A0A212IZW8"/>
<sequence length="148" mass="16785">MAPHPRTPCRQAGLRHHARRRHFLDHWEAEGWAEHNVVIRGERPVGRGLQLTIAVLIKRRRDLPLSAAKHAFRQKCPEQPRQNQPIDHEMSKAGALEPSHQPGNRSKCTCKRKHPGKHCVALKRDVPGPSEVITSKKARRGGGADRER</sequence>
<evidence type="ECO:0000256" key="1">
    <source>
        <dbReference type="SAM" id="MobiDB-lite"/>
    </source>
</evidence>